<feature type="transmembrane region" description="Helical" evidence="7">
    <location>
        <begin position="56"/>
        <end position="77"/>
    </location>
</feature>
<dbReference type="PANTHER" id="PTHR23513:SF6">
    <property type="entry name" value="MAJOR FACILITATOR SUPERFAMILY ASSOCIATED DOMAIN-CONTAINING PROTEIN"/>
    <property type="match status" value="1"/>
</dbReference>
<name>A0ABS8ZA26_9PSEU</name>
<dbReference type="PANTHER" id="PTHR23513">
    <property type="entry name" value="INTEGRAL MEMBRANE EFFLUX PROTEIN-RELATED"/>
    <property type="match status" value="1"/>
</dbReference>
<feature type="transmembrane region" description="Helical" evidence="7">
    <location>
        <begin position="173"/>
        <end position="195"/>
    </location>
</feature>
<dbReference type="EMBL" id="JAJVCN010000001">
    <property type="protein sequence ID" value="MCE7004699.1"/>
    <property type="molecule type" value="Genomic_DNA"/>
</dbReference>
<proteinExistence type="predicted"/>
<dbReference type="InterPro" id="IPR022324">
    <property type="entry name" value="Bacilysin_exporter_BacE_put"/>
</dbReference>
<feature type="transmembrane region" description="Helical" evidence="7">
    <location>
        <begin position="231"/>
        <end position="253"/>
    </location>
</feature>
<evidence type="ECO:0000313" key="9">
    <source>
        <dbReference type="EMBL" id="MCE7004699.1"/>
    </source>
</evidence>
<keyword evidence="10" id="KW-1185">Reference proteome</keyword>
<evidence type="ECO:0000256" key="1">
    <source>
        <dbReference type="ARBA" id="ARBA00004651"/>
    </source>
</evidence>
<evidence type="ECO:0000256" key="3">
    <source>
        <dbReference type="ARBA" id="ARBA00022475"/>
    </source>
</evidence>
<feature type="domain" description="Major facilitator superfamily (MFS) profile" evidence="8">
    <location>
        <begin position="228"/>
        <end position="423"/>
    </location>
</feature>
<sequence>MTIKWRSGPRRSLWGVPDYRNLWMSQTTSLFGTSITLLALPLVALFLLDASPFEVGVLWAVEYLPILLIGLPVGVWVERLPLRAVMAGADAMRAVALLAVPAALVMDVLTMPVLYVVAFLIGLGTLFYDVAQLSILPALVAEDRLVDANGKLELSRSVSQIGSPAVGGLMVQLLTAPLAVLVDAVTYLSSAYFVLRIRKPPPVDRPAARNSLSQDIREGVRFVFRHPLVRPLLLCATLAELASAIILALQVVYATDVLFMSPAVIGVALAAGNGGGVLGALVAEPFARRFGTGTAFVVSIVLFAVGSAILPMSIGPVTFASGMFVAYLGAFIFNVLQVSLCQAVTPPHLLGRMNSVFRFATWGVMPLGAAGGGLLVDHLGLTGVFWIAAGLGALAVLPPLLSAIPKLRDVVSHHEPAAETPVD</sequence>
<evidence type="ECO:0000256" key="2">
    <source>
        <dbReference type="ARBA" id="ARBA00022448"/>
    </source>
</evidence>
<keyword evidence="6 7" id="KW-0472">Membrane</keyword>
<dbReference type="Pfam" id="PF05977">
    <property type="entry name" value="MFS_3"/>
    <property type="match status" value="1"/>
</dbReference>
<protein>
    <submittedName>
        <fullName evidence="9">MFS transporter</fullName>
    </submittedName>
</protein>
<feature type="transmembrane region" description="Helical" evidence="7">
    <location>
        <begin position="98"/>
        <end position="128"/>
    </location>
</feature>
<dbReference type="InterPro" id="IPR020846">
    <property type="entry name" value="MFS_dom"/>
</dbReference>
<dbReference type="CDD" id="cd06173">
    <property type="entry name" value="MFS_MefA_like"/>
    <property type="match status" value="1"/>
</dbReference>
<evidence type="ECO:0000259" key="8">
    <source>
        <dbReference type="PROSITE" id="PS50850"/>
    </source>
</evidence>
<gene>
    <name evidence="9" type="ORF">LWC34_17985</name>
</gene>
<feature type="transmembrane region" description="Helical" evidence="7">
    <location>
        <begin position="324"/>
        <end position="344"/>
    </location>
</feature>
<feature type="transmembrane region" description="Helical" evidence="7">
    <location>
        <begin position="30"/>
        <end position="50"/>
    </location>
</feature>
<evidence type="ECO:0000256" key="5">
    <source>
        <dbReference type="ARBA" id="ARBA00022989"/>
    </source>
</evidence>
<dbReference type="PROSITE" id="PS50850">
    <property type="entry name" value="MFS"/>
    <property type="match status" value="1"/>
</dbReference>
<evidence type="ECO:0000256" key="7">
    <source>
        <dbReference type="SAM" id="Phobius"/>
    </source>
</evidence>
<evidence type="ECO:0000256" key="6">
    <source>
        <dbReference type="ARBA" id="ARBA00023136"/>
    </source>
</evidence>
<evidence type="ECO:0000256" key="4">
    <source>
        <dbReference type="ARBA" id="ARBA00022692"/>
    </source>
</evidence>
<dbReference type="SUPFAM" id="SSF103473">
    <property type="entry name" value="MFS general substrate transporter"/>
    <property type="match status" value="1"/>
</dbReference>
<comment type="subcellular location">
    <subcellularLocation>
        <location evidence="1">Cell membrane</location>
        <topology evidence="1">Multi-pass membrane protein</topology>
    </subcellularLocation>
</comment>
<evidence type="ECO:0000313" key="10">
    <source>
        <dbReference type="Proteomes" id="UP001521150"/>
    </source>
</evidence>
<feature type="transmembrane region" description="Helical" evidence="7">
    <location>
        <begin position="382"/>
        <end position="404"/>
    </location>
</feature>
<accession>A0ABS8ZA26</accession>
<organism evidence="9 10">
    <name type="scientific">Kibdelosporangium philippinense</name>
    <dbReference type="NCBI Taxonomy" id="211113"/>
    <lineage>
        <taxon>Bacteria</taxon>
        <taxon>Bacillati</taxon>
        <taxon>Actinomycetota</taxon>
        <taxon>Actinomycetes</taxon>
        <taxon>Pseudonocardiales</taxon>
        <taxon>Pseudonocardiaceae</taxon>
        <taxon>Kibdelosporangium</taxon>
    </lineage>
</organism>
<keyword evidence="4 7" id="KW-0812">Transmembrane</keyword>
<keyword evidence="5 7" id="KW-1133">Transmembrane helix</keyword>
<feature type="transmembrane region" description="Helical" evidence="7">
    <location>
        <begin position="290"/>
        <end position="312"/>
    </location>
</feature>
<dbReference type="PRINTS" id="PR01988">
    <property type="entry name" value="EXPORTERBACE"/>
</dbReference>
<dbReference type="Proteomes" id="UP001521150">
    <property type="component" value="Unassembled WGS sequence"/>
</dbReference>
<feature type="transmembrane region" description="Helical" evidence="7">
    <location>
        <begin position="259"/>
        <end position="283"/>
    </location>
</feature>
<dbReference type="InterPro" id="IPR010290">
    <property type="entry name" value="TM_effector"/>
</dbReference>
<dbReference type="Gene3D" id="1.20.1250.20">
    <property type="entry name" value="MFS general substrate transporter like domains"/>
    <property type="match status" value="1"/>
</dbReference>
<keyword evidence="3" id="KW-1003">Cell membrane</keyword>
<feature type="transmembrane region" description="Helical" evidence="7">
    <location>
        <begin position="356"/>
        <end position="376"/>
    </location>
</feature>
<dbReference type="InterPro" id="IPR036259">
    <property type="entry name" value="MFS_trans_sf"/>
</dbReference>
<comment type="caution">
    <text evidence="9">The sequence shown here is derived from an EMBL/GenBank/DDBJ whole genome shotgun (WGS) entry which is preliminary data.</text>
</comment>
<keyword evidence="2" id="KW-0813">Transport</keyword>
<reference evidence="9 10" key="1">
    <citation type="submission" date="2021-12" db="EMBL/GenBank/DDBJ databases">
        <title>Genome sequence of Kibdelosporangium philippinense ATCC 49844.</title>
        <authorList>
            <person name="Fedorov E.A."/>
            <person name="Omeragic M."/>
            <person name="Shalygina K.F."/>
            <person name="Maclea K.S."/>
        </authorList>
    </citation>
    <scope>NUCLEOTIDE SEQUENCE [LARGE SCALE GENOMIC DNA]</scope>
    <source>
        <strain evidence="9 10">ATCC 49844</strain>
    </source>
</reference>
<dbReference type="RefSeq" id="WP_233726185.1">
    <property type="nucleotide sequence ID" value="NZ_JAJVCN010000001.1"/>
</dbReference>